<sequence length="153" mass="17609">MDRLPQQTTEQLIHFKMEPYEAEQLDHTQVESFEENPDDTFADDGMDEAPIDETEYNTMLKGEVEPQASTSGDALGETQADNSLPNCGYMLKLRKLMESHRLEITKDKDGNRKRRRRCVECYKMTKSLVGRTGAISRSRQVSTFCAQCRKYLC</sequence>
<evidence type="ECO:0000313" key="3">
    <source>
        <dbReference type="Proteomes" id="UP000051574"/>
    </source>
</evidence>
<comment type="caution">
    <text evidence="2">The sequence shown here is derived from an EMBL/GenBank/DDBJ whole genome shotgun (WGS) entry which is preliminary data.</text>
</comment>
<feature type="non-terminal residue" evidence="2">
    <location>
        <position position="153"/>
    </location>
</feature>
<keyword evidence="3" id="KW-1185">Reference proteome</keyword>
<evidence type="ECO:0000256" key="1">
    <source>
        <dbReference type="SAM" id="MobiDB-lite"/>
    </source>
</evidence>
<gene>
    <name evidence="2" type="ORF">AMK59_6722</name>
</gene>
<evidence type="ECO:0000313" key="2">
    <source>
        <dbReference type="EMBL" id="KRT79941.1"/>
    </source>
</evidence>
<reference evidence="2 3" key="1">
    <citation type="submission" date="2015-09" db="EMBL/GenBank/DDBJ databases">
        <title>Draft genome of the scarab beetle Oryctes borbonicus.</title>
        <authorList>
            <person name="Meyer J.M."/>
            <person name="Markov G.V."/>
            <person name="Baskaran P."/>
            <person name="Herrmann M."/>
            <person name="Sommer R.J."/>
            <person name="Roedelsperger C."/>
        </authorList>
    </citation>
    <scope>NUCLEOTIDE SEQUENCE [LARGE SCALE GENOMIC DNA]</scope>
    <source>
        <strain evidence="2">OB123</strain>
        <tissue evidence="2">Whole animal</tissue>
    </source>
</reference>
<organism evidence="2 3">
    <name type="scientific">Oryctes borbonicus</name>
    <dbReference type="NCBI Taxonomy" id="1629725"/>
    <lineage>
        <taxon>Eukaryota</taxon>
        <taxon>Metazoa</taxon>
        <taxon>Ecdysozoa</taxon>
        <taxon>Arthropoda</taxon>
        <taxon>Hexapoda</taxon>
        <taxon>Insecta</taxon>
        <taxon>Pterygota</taxon>
        <taxon>Neoptera</taxon>
        <taxon>Endopterygota</taxon>
        <taxon>Coleoptera</taxon>
        <taxon>Polyphaga</taxon>
        <taxon>Scarabaeiformia</taxon>
        <taxon>Scarabaeidae</taxon>
        <taxon>Dynastinae</taxon>
        <taxon>Oryctes</taxon>
    </lineage>
</organism>
<protein>
    <submittedName>
        <fullName evidence="2">Uncharacterized protein</fullName>
    </submittedName>
</protein>
<proteinExistence type="predicted"/>
<dbReference type="AlphaFoldDB" id="A0A0T6AYL8"/>
<feature type="region of interest" description="Disordered" evidence="1">
    <location>
        <begin position="63"/>
        <end position="84"/>
    </location>
</feature>
<name>A0A0T6AYL8_9SCAR</name>
<dbReference type="Proteomes" id="UP000051574">
    <property type="component" value="Unassembled WGS sequence"/>
</dbReference>
<dbReference type="EMBL" id="LJIG01022556">
    <property type="protein sequence ID" value="KRT79941.1"/>
    <property type="molecule type" value="Genomic_DNA"/>
</dbReference>
<accession>A0A0T6AYL8</accession>